<feature type="compositionally biased region" description="Pro residues" evidence="3">
    <location>
        <begin position="87"/>
        <end position="99"/>
    </location>
</feature>
<feature type="region of interest" description="Disordered" evidence="3">
    <location>
        <begin position="79"/>
        <end position="120"/>
    </location>
</feature>
<dbReference type="SUPFAM" id="SSF50370">
    <property type="entry name" value="Ricin B-like lectins"/>
    <property type="match status" value="2"/>
</dbReference>
<dbReference type="PANTHER" id="PTHR11675">
    <property type="entry name" value="N-ACETYLGALACTOSAMINYLTRANSFERASE"/>
    <property type="match status" value="1"/>
</dbReference>
<dbReference type="PROSITE" id="PS50231">
    <property type="entry name" value="RICIN_B_LECTIN"/>
    <property type="match status" value="2"/>
</dbReference>
<dbReference type="Gene3D" id="2.80.10.50">
    <property type="match status" value="2"/>
</dbReference>
<evidence type="ECO:0000256" key="1">
    <source>
        <dbReference type="ARBA" id="ARBA00022734"/>
    </source>
</evidence>
<evidence type="ECO:0000313" key="6">
    <source>
        <dbReference type="EMBL" id="CAD8377216.1"/>
    </source>
</evidence>
<feature type="transmembrane region" description="Helical" evidence="4">
    <location>
        <begin position="37"/>
        <end position="60"/>
    </location>
</feature>
<keyword evidence="2" id="KW-1015">Disulfide bond</keyword>
<keyword evidence="1" id="KW-0430">Lectin</keyword>
<protein>
    <recommendedName>
        <fullName evidence="5">Ricin B lectin domain-containing protein</fullName>
    </recommendedName>
</protein>
<feature type="domain" description="Ricin B lectin" evidence="5">
    <location>
        <begin position="282"/>
        <end position="399"/>
    </location>
</feature>
<dbReference type="Pfam" id="PF00652">
    <property type="entry name" value="Ricin_B_lectin"/>
    <property type="match status" value="2"/>
</dbReference>
<gene>
    <name evidence="6" type="ORF">PBAH0796_LOCUS23201</name>
</gene>
<proteinExistence type="predicted"/>
<dbReference type="InterPro" id="IPR035992">
    <property type="entry name" value="Ricin_B-like_lectins"/>
</dbReference>
<accession>A0A7S0AX69</accession>
<dbReference type="AlphaFoldDB" id="A0A7S0AX69"/>
<reference evidence="6" key="1">
    <citation type="submission" date="2021-01" db="EMBL/GenBank/DDBJ databases">
        <authorList>
            <person name="Corre E."/>
            <person name="Pelletier E."/>
            <person name="Niang G."/>
            <person name="Scheremetjew M."/>
            <person name="Finn R."/>
            <person name="Kale V."/>
            <person name="Holt S."/>
            <person name="Cochrane G."/>
            <person name="Meng A."/>
            <person name="Brown T."/>
            <person name="Cohen L."/>
        </authorList>
    </citation>
    <scope>NUCLEOTIDE SEQUENCE</scope>
    <source>
        <strain evidence="6">Pbaha01</strain>
    </source>
</reference>
<dbReference type="PANTHER" id="PTHR11675:SF126">
    <property type="entry name" value="RICIN B LECTIN DOMAIN-CONTAINING PROTEIN"/>
    <property type="match status" value="1"/>
</dbReference>
<dbReference type="InterPro" id="IPR000772">
    <property type="entry name" value="Ricin_B_lectin"/>
</dbReference>
<evidence type="ECO:0000256" key="2">
    <source>
        <dbReference type="ARBA" id="ARBA00023157"/>
    </source>
</evidence>
<keyword evidence="4" id="KW-0472">Membrane</keyword>
<dbReference type="GO" id="GO:0006493">
    <property type="term" value="P:protein O-linked glycosylation"/>
    <property type="evidence" value="ECO:0007669"/>
    <property type="project" value="TreeGrafter"/>
</dbReference>
<dbReference type="GO" id="GO:0030246">
    <property type="term" value="F:carbohydrate binding"/>
    <property type="evidence" value="ECO:0007669"/>
    <property type="project" value="UniProtKB-KW"/>
</dbReference>
<name>A0A7S0AX69_9DINO</name>
<keyword evidence="4" id="KW-1133">Transmembrane helix</keyword>
<evidence type="ECO:0000256" key="3">
    <source>
        <dbReference type="SAM" id="MobiDB-lite"/>
    </source>
</evidence>
<feature type="domain" description="Ricin B lectin" evidence="5">
    <location>
        <begin position="129"/>
        <end position="257"/>
    </location>
</feature>
<sequence length="421" mass="45805">MTGMASKCMPELVEEADEFSEETCAARSWRRRRHVPAAAWVAVLLGVALLSIAAVLTVAARDGNGVPAAAPLPLELQGLEAEGPGASPKPRPAPKPKAGPAPTRLAGRVAPRQREGMPADLPREATEPFEVGKLVSKHTGMCLDWGDVIVTQSNCNATVKEQRWGDSPWPRRLMTSDFRCLDTSGKFPHVWQCNGGAAKQRWGFDDKTGHIVLDSSSTGQRRLASAHVEETCLACDDAGITTEPCDPAAPSQQWEFRGFEAGATGPSKVDPLAYLAPTIPGWKAGHVVNDHTQRCLDWGATIASTVPCDSLRGQQIWMYSEHKRVLQSRNLTCLDSSGKYIHVWKCHDDKQTQQWDFATDTGLIYQATVDGFRCLEANSTALFVETCNPGKKMQRWRLGSIFPSSQAVSSKDKVVVMAVTG</sequence>
<dbReference type="SMART" id="SM00458">
    <property type="entry name" value="RICIN"/>
    <property type="match status" value="2"/>
</dbReference>
<dbReference type="GO" id="GO:0004653">
    <property type="term" value="F:polypeptide N-acetylgalactosaminyltransferase activity"/>
    <property type="evidence" value="ECO:0007669"/>
    <property type="project" value="TreeGrafter"/>
</dbReference>
<keyword evidence="4" id="KW-0812">Transmembrane</keyword>
<evidence type="ECO:0000256" key="4">
    <source>
        <dbReference type="SAM" id="Phobius"/>
    </source>
</evidence>
<evidence type="ECO:0000259" key="5">
    <source>
        <dbReference type="SMART" id="SM00458"/>
    </source>
</evidence>
<organism evidence="6">
    <name type="scientific">Pyrodinium bahamense</name>
    <dbReference type="NCBI Taxonomy" id="73915"/>
    <lineage>
        <taxon>Eukaryota</taxon>
        <taxon>Sar</taxon>
        <taxon>Alveolata</taxon>
        <taxon>Dinophyceae</taxon>
        <taxon>Gonyaulacales</taxon>
        <taxon>Pyrocystaceae</taxon>
        <taxon>Pyrodinium</taxon>
    </lineage>
</organism>
<dbReference type="EMBL" id="HBEG01038021">
    <property type="protein sequence ID" value="CAD8377216.1"/>
    <property type="molecule type" value="Transcribed_RNA"/>
</dbReference>